<sequence>MHRMGSDERLWTAEIQLLGLNVALSVATEPTVEEVPLWLSSHLDSDPDVLRGRTSVSLGLALDALVRALIQNPRLLNELRLAQPVH</sequence>
<organism evidence="1 2">
    <name type="scientific">Cryobacterium ruanii</name>
    <dbReference type="NCBI Taxonomy" id="1259197"/>
    <lineage>
        <taxon>Bacteria</taxon>
        <taxon>Bacillati</taxon>
        <taxon>Actinomycetota</taxon>
        <taxon>Actinomycetes</taxon>
        <taxon>Micrococcales</taxon>
        <taxon>Microbacteriaceae</taxon>
        <taxon>Cryobacterium</taxon>
    </lineage>
</organism>
<dbReference type="AlphaFoldDB" id="A0A4R9ANW8"/>
<name>A0A4R9ANW8_9MICO</name>
<dbReference type="RefSeq" id="WP_166805666.1">
    <property type="nucleotide sequence ID" value="NZ_SOHK01000012.1"/>
</dbReference>
<keyword evidence="2" id="KW-1185">Reference proteome</keyword>
<dbReference type="Proteomes" id="UP000298154">
    <property type="component" value="Unassembled WGS sequence"/>
</dbReference>
<evidence type="ECO:0000313" key="2">
    <source>
        <dbReference type="Proteomes" id="UP000298154"/>
    </source>
</evidence>
<dbReference type="EMBL" id="SOHK01000012">
    <property type="protein sequence ID" value="TFD66510.1"/>
    <property type="molecule type" value="Genomic_DNA"/>
</dbReference>
<evidence type="ECO:0000313" key="1">
    <source>
        <dbReference type="EMBL" id="TFD66510.1"/>
    </source>
</evidence>
<accession>A0A4R9ANW8</accession>
<protein>
    <submittedName>
        <fullName evidence="1">Uncharacterized protein</fullName>
    </submittedName>
</protein>
<gene>
    <name evidence="1" type="ORF">E3T47_08535</name>
</gene>
<comment type="caution">
    <text evidence="1">The sequence shown here is derived from an EMBL/GenBank/DDBJ whole genome shotgun (WGS) entry which is preliminary data.</text>
</comment>
<proteinExistence type="predicted"/>
<reference evidence="1 2" key="1">
    <citation type="submission" date="2019-03" db="EMBL/GenBank/DDBJ databases">
        <title>Genomics of glacier-inhabiting Cryobacterium strains.</title>
        <authorList>
            <person name="Liu Q."/>
            <person name="Xin Y.-H."/>
        </authorList>
    </citation>
    <scope>NUCLEOTIDE SEQUENCE [LARGE SCALE GENOMIC DNA]</scope>
    <source>
        <strain evidence="1 2">Sr36</strain>
    </source>
</reference>